<reference evidence="2 3" key="1">
    <citation type="submission" date="2022-06" db="EMBL/GenBank/DDBJ databases">
        <title>Genomic Encyclopedia of Archaeal and Bacterial Type Strains, Phase II (KMG-II): from individual species to whole genera.</title>
        <authorList>
            <person name="Goeker M."/>
        </authorList>
    </citation>
    <scope>NUCLEOTIDE SEQUENCE [LARGE SCALE GENOMIC DNA]</scope>
    <source>
        <strain evidence="2 3">DSM 44255</strain>
    </source>
</reference>
<accession>A0ABT1IDX6</accession>
<evidence type="ECO:0000313" key="2">
    <source>
        <dbReference type="EMBL" id="MCP2270823.1"/>
    </source>
</evidence>
<evidence type="ECO:0000259" key="1">
    <source>
        <dbReference type="Pfam" id="PF13577"/>
    </source>
</evidence>
<dbReference type="Proteomes" id="UP001205185">
    <property type="component" value="Unassembled WGS sequence"/>
</dbReference>
<keyword evidence="3" id="KW-1185">Reference proteome</keyword>
<dbReference type="EMBL" id="JAMTCO010000008">
    <property type="protein sequence ID" value="MCP2270823.1"/>
    <property type="molecule type" value="Genomic_DNA"/>
</dbReference>
<dbReference type="CDD" id="cd00531">
    <property type="entry name" value="NTF2_like"/>
    <property type="match status" value="1"/>
</dbReference>
<feature type="domain" description="SnoaL-like" evidence="1">
    <location>
        <begin position="17"/>
        <end position="148"/>
    </location>
</feature>
<comment type="caution">
    <text evidence="2">The sequence shown here is derived from an EMBL/GenBank/DDBJ whole genome shotgun (WGS) entry which is preliminary data.</text>
</comment>
<dbReference type="InterPro" id="IPR037401">
    <property type="entry name" value="SnoaL-like"/>
</dbReference>
<protein>
    <submittedName>
        <fullName evidence="2">SnoaL-like domain-containing protein</fullName>
    </submittedName>
</protein>
<name>A0ABT1IDX6_9PSEU</name>
<dbReference type="RefSeq" id="WP_253887794.1">
    <property type="nucleotide sequence ID" value="NZ_BAAAVB010000013.1"/>
</dbReference>
<dbReference type="SUPFAM" id="SSF54427">
    <property type="entry name" value="NTF2-like"/>
    <property type="match status" value="1"/>
</dbReference>
<dbReference type="InterPro" id="IPR032710">
    <property type="entry name" value="NTF2-like_dom_sf"/>
</dbReference>
<gene>
    <name evidence="2" type="ORF">LV75_003335</name>
</gene>
<dbReference type="Gene3D" id="3.10.450.50">
    <property type="match status" value="1"/>
</dbReference>
<evidence type="ECO:0000313" key="3">
    <source>
        <dbReference type="Proteomes" id="UP001205185"/>
    </source>
</evidence>
<organism evidence="2 3">
    <name type="scientific">Actinokineospora diospyrosa</name>
    <dbReference type="NCBI Taxonomy" id="103728"/>
    <lineage>
        <taxon>Bacteria</taxon>
        <taxon>Bacillati</taxon>
        <taxon>Actinomycetota</taxon>
        <taxon>Actinomycetes</taxon>
        <taxon>Pseudonocardiales</taxon>
        <taxon>Pseudonocardiaceae</taxon>
        <taxon>Actinokineospora</taxon>
    </lineage>
</organism>
<dbReference type="Pfam" id="PF13577">
    <property type="entry name" value="SnoaL_4"/>
    <property type="match status" value="1"/>
</dbReference>
<sequence length="170" mass="18799">MLHSGRQAAPAESRLAALLDREEISGLVDRYVVGLDTAQDPAQDIEWYRRIFTEDVRLSFPIGERRGLDGLAEFQRRARLTWQSTLHVSANHVVDLDGDRAAVRVQILGTHVEYGVPTAGLEHATRFDMGGYYDVTAVRGPDGWRIDDLSFTVVWTSGAGRPNADYSAAG</sequence>
<proteinExistence type="predicted"/>